<dbReference type="Proteomes" id="UP000598775">
    <property type="component" value="Unassembled WGS sequence"/>
</dbReference>
<name>A0A917B8W1_9MICO</name>
<evidence type="ECO:0000313" key="3">
    <source>
        <dbReference type="EMBL" id="GGF30701.1"/>
    </source>
</evidence>
<protein>
    <submittedName>
        <fullName evidence="3">Hydrolase</fullName>
    </submittedName>
</protein>
<dbReference type="InterPro" id="IPR013736">
    <property type="entry name" value="Xaa-Pro_dipept_C"/>
</dbReference>
<dbReference type="InterPro" id="IPR000383">
    <property type="entry name" value="Xaa-Pro-like_dom"/>
</dbReference>
<dbReference type="EMBL" id="BMGP01000004">
    <property type="protein sequence ID" value="GGF30701.1"/>
    <property type="molecule type" value="Genomic_DNA"/>
</dbReference>
<dbReference type="InterPro" id="IPR050585">
    <property type="entry name" value="Xaa-Pro_dipeptidyl-ppase/CocE"/>
</dbReference>
<sequence length="586" mass="65052">MSIQENDLASDYTELVPSLPYDENTEPALFEKFEPGTRVLPAGFQTDPKFRPIPVDIVFEKDVAVPLRDGTVIYTDIFRPAGTDKVPVLVAWSPYGKSGGTHPKNWNLFNLLGVNQSGLSGLSKFEAPDPSYWVANGYAIANPDPRGIRHSEGDATIWTKQEGEDYYDLIEWLAAQEWSNEKVGLSGTSYLAISQWLAAAEQPPHLAAISPTEGMSDVYRDLIYRGGMPDFPFPAILAVNYVGANKRDDLVNDGQHNPLFTEVWKKRASELEKITVPAYVVASYTNSIHTPGTFRGWRTISSSDKWLRIHNTMEWPDFYNEANTRGLRRFFDHYLKGIDNGWQNTPRVRYSVLDLEGGDQVNVAATAFPPDDVEQVKYYLDPRSNALTTEAPTDRTATSYDAESPTDNATFSVTFDAETVIVGYPKAKLFVEADGSDDMDVFVLLQKLDAEGTVLEQFNVPNHGPAMEAITAHGASILKYKGSNGRLRASLRNLDETLSTVDVPVHTFDRVEKLELGEVVELEIDLFPVGLAFHPGETLRFTISGFNSLGGVMPNLDTVTPDNHGTHIIHTGGTRLSYLQLPVRRA</sequence>
<proteinExistence type="predicted"/>
<evidence type="ECO:0000256" key="1">
    <source>
        <dbReference type="ARBA" id="ARBA00022801"/>
    </source>
</evidence>
<dbReference type="Gene3D" id="3.40.50.1820">
    <property type="entry name" value="alpha/beta hydrolase"/>
    <property type="match status" value="1"/>
</dbReference>
<dbReference type="NCBIfam" id="TIGR00976">
    <property type="entry name" value="CocE_NonD"/>
    <property type="match status" value="1"/>
</dbReference>
<keyword evidence="1 3" id="KW-0378">Hydrolase</keyword>
<dbReference type="Gene3D" id="2.60.120.260">
    <property type="entry name" value="Galactose-binding domain-like"/>
    <property type="match status" value="1"/>
</dbReference>
<dbReference type="Gene3D" id="1.10.3020.20">
    <property type="match status" value="1"/>
</dbReference>
<dbReference type="SUPFAM" id="SSF53474">
    <property type="entry name" value="alpha/beta-Hydrolases"/>
    <property type="match status" value="1"/>
</dbReference>
<dbReference type="Pfam" id="PF08530">
    <property type="entry name" value="PepX_C"/>
    <property type="match status" value="1"/>
</dbReference>
<evidence type="ECO:0000259" key="2">
    <source>
        <dbReference type="SMART" id="SM00939"/>
    </source>
</evidence>
<dbReference type="InterPro" id="IPR005674">
    <property type="entry name" value="CocE/Ser_esterase"/>
</dbReference>
<dbReference type="RefSeq" id="WP_188678755.1">
    <property type="nucleotide sequence ID" value="NZ_BMGP01000004.1"/>
</dbReference>
<dbReference type="PANTHER" id="PTHR43056:SF10">
    <property type="entry name" value="COCE_NOND FAMILY, PUTATIVE (AFU_ORTHOLOGUE AFUA_7G00600)-RELATED"/>
    <property type="match status" value="1"/>
</dbReference>
<feature type="domain" description="Xaa-Pro dipeptidyl-peptidase C-terminal" evidence="2">
    <location>
        <begin position="328"/>
        <end position="580"/>
    </location>
</feature>
<gene>
    <name evidence="3" type="ORF">GCM10011399_24950</name>
</gene>
<reference evidence="3 4" key="1">
    <citation type="journal article" date="2014" name="Int. J. Syst. Evol. Microbiol.">
        <title>Complete genome sequence of Corynebacterium casei LMG S-19264T (=DSM 44701T), isolated from a smear-ripened cheese.</title>
        <authorList>
            <consortium name="US DOE Joint Genome Institute (JGI-PGF)"/>
            <person name="Walter F."/>
            <person name="Albersmeier A."/>
            <person name="Kalinowski J."/>
            <person name="Ruckert C."/>
        </authorList>
    </citation>
    <scope>NUCLEOTIDE SEQUENCE [LARGE SCALE GENOMIC DNA]</scope>
    <source>
        <strain evidence="3 4">CGMCC 1.12976</strain>
    </source>
</reference>
<dbReference type="GO" id="GO:0008239">
    <property type="term" value="F:dipeptidyl-peptidase activity"/>
    <property type="evidence" value="ECO:0007669"/>
    <property type="project" value="InterPro"/>
</dbReference>
<dbReference type="SUPFAM" id="SSF49785">
    <property type="entry name" value="Galactose-binding domain-like"/>
    <property type="match status" value="1"/>
</dbReference>
<dbReference type="InterPro" id="IPR029058">
    <property type="entry name" value="AB_hydrolase_fold"/>
</dbReference>
<accession>A0A917B8W1</accession>
<dbReference type="SMART" id="SM00939">
    <property type="entry name" value="PepX_C"/>
    <property type="match status" value="1"/>
</dbReference>
<dbReference type="InterPro" id="IPR008979">
    <property type="entry name" value="Galactose-bd-like_sf"/>
</dbReference>
<comment type="caution">
    <text evidence="3">The sequence shown here is derived from an EMBL/GenBank/DDBJ whole genome shotgun (WGS) entry which is preliminary data.</text>
</comment>
<organism evidence="3 4">
    <name type="scientific">Subtercola lobariae</name>
    <dbReference type="NCBI Taxonomy" id="1588641"/>
    <lineage>
        <taxon>Bacteria</taxon>
        <taxon>Bacillati</taxon>
        <taxon>Actinomycetota</taxon>
        <taxon>Actinomycetes</taxon>
        <taxon>Micrococcales</taxon>
        <taxon>Microbacteriaceae</taxon>
        <taxon>Subtercola</taxon>
    </lineage>
</organism>
<dbReference type="Pfam" id="PF02129">
    <property type="entry name" value="Peptidase_S15"/>
    <property type="match status" value="1"/>
</dbReference>
<evidence type="ECO:0000313" key="4">
    <source>
        <dbReference type="Proteomes" id="UP000598775"/>
    </source>
</evidence>
<keyword evidence="4" id="KW-1185">Reference proteome</keyword>
<dbReference type="AlphaFoldDB" id="A0A917B8W1"/>
<dbReference type="PANTHER" id="PTHR43056">
    <property type="entry name" value="PEPTIDASE S9 PROLYL OLIGOPEPTIDASE"/>
    <property type="match status" value="1"/>
</dbReference>